<proteinExistence type="predicted"/>
<evidence type="ECO:0000313" key="2">
    <source>
        <dbReference type="Proteomes" id="UP000003880"/>
    </source>
</evidence>
<dbReference type="HOGENOM" id="CLU_3059972_0_0_6"/>
<reference evidence="1 2" key="1">
    <citation type="submission" date="2010-02" db="EMBL/GenBank/DDBJ databases">
        <authorList>
            <person name="Weinstock G."/>
            <person name="Sodergren E."/>
            <person name="Clifton S."/>
            <person name="Fulton L."/>
            <person name="Fulton B."/>
            <person name="Courtney L."/>
            <person name="Fronick C."/>
            <person name="Harrison M."/>
            <person name="Strong C."/>
            <person name="Farmer C."/>
            <person name="Delahaunty K."/>
            <person name="Markovic C."/>
            <person name="Hall O."/>
            <person name="Minx P."/>
            <person name="Tomlinson C."/>
            <person name="Mitreva M."/>
            <person name="Nelson J."/>
            <person name="Hou S."/>
            <person name="Wollam A."/>
            <person name="Pepin K.H."/>
            <person name="Johnson M."/>
            <person name="Bhonagiri V."/>
            <person name="Zhang X."/>
            <person name="Suruliraj S."/>
            <person name="Warren W."/>
            <person name="Chinwalla A."/>
            <person name="Mardis E.R."/>
            <person name="Wilson R.K."/>
        </authorList>
    </citation>
    <scope>NUCLEOTIDE SEQUENCE [LARGE SCALE GENOMIC DNA]</scope>
    <source>
        <strain evidence="1 2">ATCC 29220</strain>
    </source>
</reference>
<protein>
    <submittedName>
        <fullName evidence="1">Uncharacterized protein</fullName>
    </submittedName>
</protein>
<evidence type="ECO:0000313" key="1">
    <source>
        <dbReference type="EMBL" id="EFE10398.1"/>
    </source>
</evidence>
<dbReference type="Proteomes" id="UP000003880">
    <property type="component" value="Unassembled WGS sequence"/>
</dbReference>
<dbReference type="AlphaFoldDB" id="D4B7P5"/>
<name>D4B7P5_9ENTR</name>
<sequence>MGLLSRYTGMKSLFNALKPAAWISVPVRHNSIRQPRSERTGGDIARLKRQLAV</sequence>
<dbReference type="EMBL" id="ABWL02000002">
    <property type="protein sequence ID" value="EFE10398.1"/>
    <property type="molecule type" value="Genomic_DNA"/>
</dbReference>
<gene>
    <name evidence="1" type="ORF">CIT292_06568</name>
</gene>
<accession>D4B7P5</accession>
<comment type="caution">
    <text evidence="1">The sequence shown here is derived from an EMBL/GenBank/DDBJ whole genome shotgun (WGS) entry which is preliminary data.</text>
</comment>
<organism evidence="1 2">
    <name type="scientific">Citrobacter youngae ATCC 29220</name>
    <dbReference type="NCBI Taxonomy" id="500640"/>
    <lineage>
        <taxon>Bacteria</taxon>
        <taxon>Pseudomonadati</taxon>
        <taxon>Pseudomonadota</taxon>
        <taxon>Gammaproteobacteria</taxon>
        <taxon>Enterobacterales</taxon>
        <taxon>Enterobacteriaceae</taxon>
        <taxon>Citrobacter</taxon>
        <taxon>Citrobacter freundii complex</taxon>
    </lineage>
</organism>